<evidence type="ECO:0000256" key="5">
    <source>
        <dbReference type="ARBA" id="ARBA00022989"/>
    </source>
</evidence>
<dbReference type="PROSITE" id="PS50928">
    <property type="entry name" value="ABC_TM1"/>
    <property type="match status" value="1"/>
</dbReference>
<dbReference type="Proteomes" id="UP001387293">
    <property type="component" value="Unassembled WGS sequence"/>
</dbReference>
<evidence type="ECO:0000313" key="9">
    <source>
        <dbReference type="EMBL" id="MEI9409746.1"/>
    </source>
</evidence>
<keyword evidence="5 7" id="KW-1133">Transmembrane helix</keyword>
<dbReference type="InterPro" id="IPR000515">
    <property type="entry name" value="MetI-like"/>
</dbReference>
<organism evidence="9 10">
    <name type="scientific">Mesorhizobium salmacidum</name>
    <dbReference type="NCBI Taxonomy" id="3015171"/>
    <lineage>
        <taxon>Bacteria</taxon>
        <taxon>Pseudomonadati</taxon>
        <taxon>Pseudomonadota</taxon>
        <taxon>Alphaproteobacteria</taxon>
        <taxon>Hyphomicrobiales</taxon>
        <taxon>Phyllobacteriaceae</taxon>
        <taxon>Mesorhizobium</taxon>
    </lineage>
</organism>
<evidence type="ECO:0000313" key="10">
    <source>
        <dbReference type="Proteomes" id="UP001387293"/>
    </source>
</evidence>
<sequence length="255" mass="28165">MPIARSRFLAIAVAVFVGLGLAWWAATGLEWVKPIFLPSPGSVATQITKLAADGTLWLDLRASMYRISIGFLFASALSIPIGVLIGSFRSWEAAIEPLVDFIRYMPVVAFVPLSILWAGTGDTQKFLIIFIGTFFQQVLMVMDNVKRVPTDFIGLGRTLGLPDRKILTRIVVPSALPGIWDTLRISLGWAWTWLVLAELVAATSGLGYRITVSQRYFQTNTIIGYILLLGVLGLITDQVMKALEKVLFRQEGHPQ</sequence>
<dbReference type="PANTHER" id="PTHR30151">
    <property type="entry name" value="ALKANE SULFONATE ABC TRANSPORTER-RELATED, MEMBRANE SUBUNIT"/>
    <property type="match status" value="1"/>
</dbReference>
<evidence type="ECO:0000256" key="6">
    <source>
        <dbReference type="ARBA" id="ARBA00023136"/>
    </source>
</evidence>
<dbReference type="Pfam" id="PF00528">
    <property type="entry name" value="BPD_transp_1"/>
    <property type="match status" value="1"/>
</dbReference>
<dbReference type="SUPFAM" id="SSF161098">
    <property type="entry name" value="MetI-like"/>
    <property type="match status" value="1"/>
</dbReference>
<feature type="transmembrane region" description="Helical" evidence="7">
    <location>
        <begin position="189"/>
        <end position="210"/>
    </location>
</feature>
<gene>
    <name evidence="9" type="ORF">O7A60_13320</name>
</gene>
<dbReference type="InterPro" id="IPR035906">
    <property type="entry name" value="MetI-like_sf"/>
</dbReference>
<dbReference type="EMBL" id="JAPYKS010000008">
    <property type="protein sequence ID" value="MEI9409746.1"/>
    <property type="molecule type" value="Genomic_DNA"/>
</dbReference>
<name>A0ABU8KVK3_9HYPH</name>
<dbReference type="CDD" id="cd06261">
    <property type="entry name" value="TM_PBP2"/>
    <property type="match status" value="1"/>
</dbReference>
<evidence type="ECO:0000256" key="3">
    <source>
        <dbReference type="ARBA" id="ARBA00022475"/>
    </source>
</evidence>
<feature type="transmembrane region" description="Helical" evidence="7">
    <location>
        <begin position="222"/>
        <end position="240"/>
    </location>
</feature>
<protein>
    <submittedName>
        <fullName evidence="9">ABC transporter permease</fullName>
    </submittedName>
</protein>
<comment type="subcellular location">
    <subcellularLocation>
        <location evidence="1 7">Cell membrane</location>
        <topology evidence="1 7">Multi-pass membrane protein</topology>
    </subcellularLocation>
</comment>
<keyword evidence="2 7" id="KW-0813">Transport</keyword>
<accession>A0ABU8KVK3</accession>
<evidence type="ECO:0000256" key="2">
    <source>
        <dbReference type="ARBA" id="ARBA00022448"/>
    </source>
</evidence>
<proteinExistence type="inferred from homology"/>
<keyword evidence="4 7" id="KW-0812">Transmembrane</keyword>
<keyword evidence="3" id="KW-1003">Cell membrane</keyword>
<comment type="caution">
    <text evidence="9">The sequence shown here is derived from an EMBL/GenBank/DDBJ whole genome shotgun (WGS) entry which is preliminary data.</text>
</comment>
<evidence type="ECO:0000256" key="4">
    <source>
        <dbReference type="ARBA" id="ARBA00022692"/>
    </source>
</evidence>
<keyword evidence="10" id="KW-1185">Reference proteome</keyword>
<feature type="transmembrane region" description="Helical" evidence="7">
    <location>
        <begin position="101"/>
        <end position="120"/>
    </location>
</feature>
<dbReference type="PANTHER" id="PTHR30151:SF0">
    <property type="entry name" value="ABC TRANSPORTER PERMEASE PROTEIN MJ0413-RELATED"/>
    <property type="match status" value="1"/>
</dbReference>
<evidence type="ECO:0000256" key="1">
    <source>
        <dbReference type="ARBA" id="ARBA00004651"/>
    </source>
</evidence>
<reference evidence="9 10" key="1">
    <citation type="submission" date="2022-12" db="EMBL/GenBank/DDBJ databases">
        <authorList>
            <person name="Muema E."/>
        </authorList>
    </citation>
    <scope>NUCLEOTIDE SEQUENCE [LARGE SCALE GENOMIC DNA]</scope>
    <source>
        <strain evidence="10">1326</strain>
    </source>
</reference>
<evidence type="ECO:0000256" key="7">
    <source>
        <dbReference type="RuleBase" id="RU363032"/>
    </source>
</evidence>
<dbReference type="Gene3D" id="1.10.3720.10">
    <property type="entry name" value="MetI-like"/>
    <property type="match status" value="1"/>
</dbReference>
<comment type="similarity">
    <text evidence="7">Belongs to the binding-protein-dependent transport system permease family.</text>
</comment>
<feature type="transmembrane region" description="Helical" evidence="7">
    <location>
        <begin position="67"/>
        <end position="89"/>
    </location>
</feature>
<keyword evidence="6 7" id="KW-0472">Membrane</keyword>
<evidence type="ECO:0000259" key="8">
    <source>
        <dbReference type="PROSITE" id="PS50928"/>
    </source>
</evidence>
<feature type="domain" description="ABC transmembrane type-1" evidence="8">
    <location>
        <begin position="60"/>
        <end position="244"/>
    </location>
</feature>